<name>A0A0D7BIN6_9AGAR</name>
<feature type="compositionally biased region" description="Basic residues" evidence="1">
    <location>
        <begin position="23"/>
        <end position="33"/>
    </location>
</feature>
<feature type="region of interest" description="Disordered" evidence="1">
    <location>
        <begin position="382"/>
        <end position="595"/>
    </location>
</feature>
<feature type="compositionally biased region" description="Low complexity" evidence="1">
    <location>
        <begin position="766"/>
        <end position="779"/>
    </location>
</feature>
<feature type="compositionally biased region" description="Basic and acidic residues" evidence="1">
    <location>
        <begin position="395"/>
        <end position="407"/>
    </location>
</feature>
<evidence type="ECO:0000313" key="3">
    <source>
        <dbReference type="EMBL" id="KIY69511.1"/>
    </source>
</evidence>
<feature type="compositionally biased region" description="Low complexity" evidence="1">
    <location>
        <begin position="581"/>
        <end position="594"/>
    </location>
</feature>
<gene>
    <name evidence="3" type="ORF">CYLTODRAFT_393694</name>
</gene>
<feature type="compositionally biased region" description="Basic and acidic residues" evidence="1">
    <location>
        <begin position="909"/>
        <end position="927"/>
    </location>
</feature>
<feature type="compositionally biased region" description="Basic residues" evidence="1">
    <location>
        <begin position="858"/>
        <end position="877"/>
    </location>
</feature>
<evidence type="ECO:0000313" key="4">
    <source>
        <dbReference type="Proteomes" id="UP000054007"/>
    </source>
</evidence>
<evidence type="ECO:0000259" key="2">
    <source>
        <dbReference type="Pfam" id="PF03235"/>
    </source>
</evidence>
<feature type="compositionally biased region" description="Polar residues" evidence="1">
    <location>
        <begin position="486"/>
        <end position="496"/>
    </location>
</feature>
<feature type="compositionally biased region" description="Pro residues" evidence="1">
    <location>
        <begin position="735"/>
        <end position="749"/>
    </location>
</feature>
<feature type="region of interest" description="Disordered" evidence="1">
    <location>
        <begin position="637"/>
        <end position="949"/>
    </location>
</feature>
<feature type="domain" description="GmrSD restriction endonucleases N-terminal" evidence="2">
    <location>
        <begin position="57"/>
        <end position="186"/>
    </location>
</feature>
<sequence length="949" mass="104713">MDTDSEMSDLSSLSESEAEYAAPKKKAPKKKKETHALDKPALRPPRASNYSLASIYHDLTQGYIDLEPEYQRAEVWSENKQMALLDSLLNNYYVPPIILAVEGPQNKRCIDGKQRMTSIQNTTNQKLWWKSTRSSVKILDEKTRTRFEMLQIFCVEYDSISEDQEREIFQRVQNGMPLTPQERLQAYNGEYPSFIREVQHILEDAEITNDIQWDTTRGKSFSSVAQIIYLVKEDNSKHAPSEPGTGKLEKWLSNANDPVPANIRDQVKRTVNVYTTLIHTQGLKESLGSGKHARLSPIEFVLFGYMIFVHKDSLSLVQLSSAIDMIRTRLKAAYQDRRFNTRQYKWFLAEIAKVCGKPDKLKSDGKGDKSADSQVRAIKAKEEKAKAKVAQAKAAKKEKEAPKEMPKAKAKVRPLLDSSDMEEDTPPPKKTPAKAPAKTNKRKRLLSSDSDSDDVPLPKIVLKLKKPVVNSQMAKRTKPTPASVPADNSATSSAPSKLTARRPRMSTDMDTGSSTQVKDPPTTVETPIEKSAVPAPDSPVLLGPSLSRTPHSRSPVVRVKPEPKDDDSAMLNAMKDPPSAPIATPTTGGTPAPGMSMDPNVLAMMQWAAWYASQQPQTMAGYVPGQTPMAGQYTGMGQYPMAGQYPGMSQTQNIGHPAHAQPAPNPQMAPPAPPRMPASGQTTVPQTQPPAGQVLPTPTTGQGSAPGQASFGRPLAPLASNGSLPPRPTTNQQPSAPPPFFSNPPPNFPRRPSFDLPSTPAKRALSDYASPPASAPADLRNAPLAPRSMRAAESISTPYRRPSPDYGPVKPEPMDDPQGWNALPMPPPRRQPDSGWPKRGRTRSRSRDRGRNGDASSSRRRSPSRGRKSSKSRRSRSRSMEYVRSRSRRASSPKYSGRGYSDRGSSPPPRRDKGSSGYRDRDKEKSPYRGKGSSSKYRRSGYGGRYDYD</sequence>
<dbReference type="Proteomes" id="UP000054007">
    <property type="component" value="Unassembled WGS sequence"/>
</dbReference>
<feature type="compositionally biased region" description="Pro residues" evidence="1">
    <location>
        <begin position="663"/>
        <end position="676"/>
    </location>
</feature>
<organism evidence="3 4">
    <name type="scientific">Cylindrobasidium torrendii FP15055 ss-10</name>
    <dbReference type="NCBI Taxonomy" id="1314674"/>
    <lineage>
        <taxon>Eukaryota</taxon>
        <taxon>Fungi</taxon>
        <taxon>Dikarya</taxon>
        <taxon>Basidiomycota</taxon>
        <taxon>Agaricomycotina</taxon>
        <taxon>Agaricomycetes</taxon>
        <taxon>Agaricomycetidae</taxon>
        <taxon>Agaricales</taxon>
        <taxon>Marasmiineae</taxon>
        <taxon>Physalacriaceae</taxon>
        <taxon>Cylindrobasidium</taxon>
    </lineage>
</organism>
<protein>
    <recommendedName>
        <fullName evidence="2">GmrSD restriction endonucleases N-terminal domain-containing protein</fullName>
    </recommendedName>
</protein>
<dbReference type="PANTHER" id="PTHR39639:SF1">
    <property type="entry name" value="DUF262 DOMAIN-CONTAINING PROTEIN"/>
    <property type="match status" value="1"/>
</dbReference>
<evidence type="ECO:0000256" key="1">
    <source>
        <dbReference type="SAM" id="MobiDB-lite"/>
    </source>
</evidence>
<reference evidence="3 4" key="1">
    <citation type="journal article" date="2015" name="Fungal Genet. Biol.">
        <title>Evolution of novel wood decay mechanisms in Agaricales revealed by the genome sequences of Fistulina hepatica and Cylindrobasidium torrendii.</title>
        <authorList>
            <person name="Floudas D."/>
            <person name="Held B.W."/>
            <person name="Riley R."/>
            <person name="Nagy L.G."/>
            <person name="Koehler G."/>
            <person name="Ransdell A.S."/>
            <person name="Younus H."/>
            <person name="Chow J."/>
            <person name="Chiniquy J."/>
            <person name="Lipzen A."/>
            <person name="Tritt A."/>
            <person name="Sun H."/>
            <person name="Haridas S."/>
            <person name="LaButti K."/>
            <person name="Ohm R.A."/>
            <person name="Kues U."/>
            <person name="Blanchette R.A."/>
            <person name="Grigoriev I.V."/>
            <person name="Minto R.E."/>
            <person name="Hibbett D.S."/>
        </authorList>
    </citation>
    <scope>NUCLEOTIDE SEQUENCE [LARGE SCALE GENOMIC DNA]</scope>
    <source>
        <strain evidence="3 4">FP15055 ss-10</strain>
    </source>
</reference>
<feature type="compositionally biased region" description="Polar residues" evidence="1">
    <location>
        <begin position="679"/>
        <end position="707"/>
    </location>
</feature>
<dbReference type="AlphaFoldDB" id="A0A0D7BIN6"/>
<keyword evidence="4" id="KW-1185">Reference proteome</keyword>
<dbReference type="EMBL" id="KN880483">
    <property type="protein sequence ID" value="KIY69511.1"/>
    <property type="molecule type" value="Genomic_DNA"/>
</dbReference>
<dbReference type="OrthoDB" id="5419821at2759"/>
<feature type="region of interest" description="Disordered" evidence="1">
    <location>
        <begin position="1"/>
        <end position="45"/>
    </location>
</feature>
<feature type="compositionally biased region" description="Polar residues" evidence="1">
    <location>
        <begin position="508"/>
        <end position="517"/>
    </location>
</feature>
<dbReference type="Pfam" id="PF03235">
    <property type="entry name" value="GmrSD_N"/>
    <property type="match status" value="1"/>
</dbReference>
<dbReference type="STRING" id="1314674.A0A0D7BIN6"/>
<dbReference type="InterPro" id="IPR004919">
    <property type="entry name" value="GmrSD_N"/>
</dbReference>
<accession>A0A0D7BIN6</accession>
<dbReference type="PANTHER" id="PTHR39639">
    <property type="entry name" value="CHROMOSOME 16, WHOLE GENOME SHOTGUN SEQUENCE"/>
    <property type="match status" value="1"/>
</dbReference>
<proteinExistence type="predicted"/>
<feature type="compositionally biased region" description="Low complexity" evidence="1">
    <location>
        <begin position="894"/>
        <end position="905"/>
    </location>
</feature>